<accession>A0ABX5GZ35</accession>
<organism evidence="1 2">
    <name type="scientific">Photobacterium angustum</name>
    <dbReference type="NCBI Taxonomy" id="661"/>
    <lineage>
        <taxon>Bacteria</taxon>
        <taxon>Pseudomonadati</taxon>
        <taxon>Pseudomonadota</taxon>
        <taxon>Gammaproteobacteria</taxon>
        <taxon>Vibrionales</taxon>
        <taxon>Vibrionaceae</taxon>
        <taxon>Photobacterium</taxon>
    </lineage>
</organism>
<comment type="caution">
    <text evidence="1">The sequence shown here is derived from an EMBL/GenBank/DDBJ whole genome shotgun (WGS) entry which is preliminary data.</text>
</comment>
<gene>
    <name evidence="1" type="ORF">C0W27_20740</name>
</gene>
<evidence type="ECO:0000313" key="2">
    <source>
        <dbReference type="Proteomes" id="UP000240989"/>
    </source>
</evidence>
<name>A0ABX5GZ35_PHOAN</name>
<dbReference type="RefSeq" id="WP_045152839.1">
    <property type="nucleotide sequence ID" value="NZ_JZSW01000007.1"/>
</dbReference>
<protein>
    <submittedName>
        <fullName evidence="1">Uncharacterized protein</fullName>
    </submittedName>
</protein>
<evidence type="ECO:0000313" key="1">
    <source>
        <dbReference type="EMBL" id="PSX03926.1"/>
    </source>
</evidence>
<dbReference type="Proteomes" id="UP000240989">
    <property type="component" value="Unassembled WGS sequence"/>
</dbReference>
<proteinExistence type="predicted"/>
<keyword evidence="2" id="KW-1185">Reference proteome</keyword>
<sequence length="188" mass="21186">MEKILPFCCVLHTETLVSSHNATCLTMEHLYDDLRKQLETASYNVRLQLCQQIMTRDQYNTRINNFFAKYSASDIDLFSGTDQDVMLRDIGQLLKFEAQDNFSVIKSDIAGLINFSNQPPKVIFFNVIGTEASIEKFFVGLFTALNATKPSIPSLYPVVLTLGSKFKKVLDDAFGCNYSSKCQIGLLI</sequence>
<dbReference type="EMBL" id="PYOU01000027">
    <property type="protein sequence ID" value="PSX03926.1"/>
    <property type="molecule type" value="Genomic_DNA"/>
</dbReference>
<reference evidence="1 2" key="1">
    <citation type="submission" date="2018-01" db="EMBL/GenBank/DDBJ databases">
        <title>Whole genome sequencing of Histamine producing bacteria.</title>
        <authorList>
            <person name="Butler K."/>
        </authorList>
    </citation>
    <scope>NUCLEOTIDE SEQUENCE [LARGE SCALE GENOMIC DNA]</scope>
    <source>
        <strain evidence="1 2">A6-1</strain>
    </source>
</reference>